<dbReference type="Proteomes" id="UP000026908">
    <property type="component" value="Segment"/>
</dbReference>
<dbReference type="GO" id="GO:0008233">
    <property type="term" value="F:peptidase activity"/>
    <property type="evidence" value="ECO:0007669"/>
    <property type="project" value="UniProtKB-KW"/>
</dbReference>
<dbReference type="Pfam" id="PF04586">
    <property type="entry name" value="Peptidase_S78"/>
    <property type="match status" value="1"/>
</dbReference>
<dbReference type="GO" id="GO:0046797">
    <property type="term" value="P:viral procapsid maturation"/>
    <property type="evidence" value="ECO:0007669"/>
    <property type="project" value="UniProtKB-KW"/>
</dbReference>
<keyword evidence="5" id="KW-1273">Viral capsid maturation</keyword>
<evidence type="ECO:0000256" key="5">
    <source>
        <dbReference type="ARBA" id="ARBA00023045"/>
    </source>
</evidence>
<name>A0A023MI15_9CAUD</name>
<dbReference type="InterPro" id="IPR054613">
    <property type="entry name" value="Peptidase_S78_dom"/>
</dbReference>
<dbReference type="RefSeq" id="YP_009031768.1">
    <property type="nucleotide sequence ID" value="NC_024139.1"/>
</dbReference>
<keyword evidence="2 7" id="KW-0645">Protease</keyword>
<evidence type="ECO:0000256" key="3">
    <source>
        <dbReference type="ARBA" id="ARBA00022801"/>
    </source>
</evidence>
<evidence type="ECO:0000313" key="7">
    <source>
        <dbReference type="EMBL" id="AHN83579.1"/>
    </source>
</evidence>
<feature type="domain" description="Prohead serine protease" evidence="6">
    <location>
        <begin position="32"/>
        <end position="167"/>
    </location>
</feature>
<dbReference type="GO" id="GO:0006508">
    <property type="term" value="P:proteolysis"/>
    <property type="evidence" value="ECO:0007669"/>
    <property type="project" value="UniProtKB-KW"/>
</dbReference>
<accession>A0A023MI15</accession>
<sequence length="210" mass="23428">MTQAAIDYNKLKSAPVHLDAYIKSIDSESKEGVVKIRGFANTISKDRAGDVIPASAWKTSNALTNYMKNPIILFGHDHRRPIGKCIDLNPTEMGLEIECEIYESSDPAIFSLIKNGVLKTFSIGFRCLDAEWDEATDIFIIKDLELYEVSVVSVPCNQDSTFNLAKSMNGHDYTEWRKSFTAISSKAVPAQERNLSELEKLAIALGYVKE</sequence>
<keyword evidence="3" id="KW-0378">Hydrolase</keyword>
<evidence type="ECO:0000313" key="8">
    <source>
        <dbReference type="Proteomes" id="UP000026908"/>
    </source>
</evidence>
<organism evidence="7 8">
    <name type="scientific">Escherichia phage vB_EcoS_FFH_1</name>
    <dbReference type="NCBI Taxonomy" id="1446489"/>
    <lineage>
        <taxon>Viruses</taxon>
        <taxon>Duplodnaviria</taxon>
        <taxon>Heunggongvirae</taxon>
        <taxon>Uroviricota</taxon>
        <taxon>Caudoviricetes</taxon>
        <taxon>Demerecviridae</taxon>
        <taxon>Markadamsvirinae</taxon>
        <taxon>Tequintavirus</taxon>
        <taxon>Tequintavirus FFH1</taxon>
    </lineage>
</organism>
<dbReference type="GeneID" id="19487114"/>
<dbReference type="OrthoDB" id="7752at10239"/>
<keyword evidence="1" id="KW-1188">Viral release from host cell</keyword>
<dbReference type="KEGG" id="vg:19487114"/>
<reference evidence="7 8" key="1">
    <citation type="journal article" date="2014" name="Genome Announc.">
        <title>Complete Genome Sequences of Two Escherichia coli O157:H7 Phages Effective in Limiting Contamination of Food Products.</title>
        <authorList>
            <person name="Hong Y."/>
            <person name="Pan Y."/>
            <person name="Harman N.J."/>
            <person name="Ebner P.D."/>
        </authorList>
    </citation>
    <scope>NUCLEOTIDE SEQUENCE [LARGE SCALE GENOMIC DNA]</scope>
</reference>
<protein>
    <submittedName>
        <fullName evidence="7">Putative prohead protease</fullName>
    </submittedName>
</protein>
<evidence type="ECO:0000256" key="2">
    <source>
        <dbReference type="ARBA" id="ARBA00022670"/>
    </source>
</evidence>
<proteinExistence type="predicted"/>
<dbReference type="NCBIfam" id="TIGR01543">
    <property type="entry name" value="proheadase_HK97"/>
    <property type="match status" value="1"/>
</dbReference>
<dbReference type="EMBL" id="KJ190157">
    <property type="protein sequence ID" value="AHN83579.1"/>
    <property type="molecule type" value="Genomic_DNA"/>
</dbReference>
<keyword evidence="8" id="KW-1185">Reference proteome</keyword>
<evidence type="ECO:0000256" key="1">
    <source>
        <dbReference type="ARBA" id="ARBA00022612"/>
    </source>
</evidence>
<dbReference type="InterPro" id="IPR006433">
    <property type="entry name" value="Prohead_protease"/>
</dbReference>
<evidence type="ECO:0000256" key="4">
    <source>
        <dbReference type="ARBA" id="ARBA00022950"/>
    </source>
</evidence>
<evidence type="ECO:0000259" key="6">
    <source>
        <dbReference type="Pfam" id="PF04586"/>
    </source>
</evidence>
<keyword evidence="4" id="KW-0118">Viral capsid assembly</keyword>